<dbReference type="Proteomes" id="UP000074410">
    <property type="component" value="Unassembled WGS sequence"/>
</dbReference>
<dbReference type="PROSITE" id="PS51898">
    <property type="entry name" value="TYR_RECOMBINASE"/>
    <property type="match status" value="1"/>
</dbReference>
<dbReference type="PROSITE" id="PS51900">
    <property type="entry name" value="CB"/>
    <property type="match status" value="1"/>
</dbReference>
<feature type="domain" description="Tyr recombinase" evidence="6">
    <location>
        <begin position="212"/>
        <end position="383"/>
    </location>
</feature>
<dbReference type="RefSeq" id="WP_058715586.1">
    <property type="nucleotide sequence ID" value="NZ_LDTC01000013.1"/>
</dbReference>
<dbReference type="PANTHER" id="PTHR30629:SF2">
    <property type="entry name" value="PROPHAGE INTEGRASE INTS-RELATED"/>
    <property type="match status" value="1"/>
</dbReference>
<evidence type="ECO:0000259" key="6">
    <source>
        <dbReference type="PROSITE" id="PS51898"/>
    </source>
</evidence>
<comment type="caution">
    <text evidence="8">The sequence shown here is derived from an EMBL/GenBank/DDBJ whole genome shotgun (WGS) entry which is preliminary data.</text>
</comment>
<comment type="similarity">
    <text evidence="1">Belongs to the 'phage' integrase family.</text>
</comment>
<organism evidence="8 9">
    <name type="scientific">Sphingomonas sanguinis</name>
    <dbReference type="NCBI Taxonomy" id="33051"/>
    <lineage>
        <taxon>Bacteria</taxon>
        <taxon>Pseudomonadati</taxon>
        <taxon>Pseudomonadota</taxon>
        <taxon>Alphaproteobacteria</taxon>
        <taxon>Sphingomonadales</taxon>
        <taxon>Sphingomonadaceae</taxon>
        <taxon>Sphingomonas</taxon>
    </lineage>
</organism>
<evidence type="ECO:0000313" key="8">
    <source>
        <dbReference type="EMBL" id="KTW17141.1"/>
    </source>
</evidence>
<dbReference type="EMBL" id="LDTC01000013">
    <property type="protein sequence ID" value="KTW17141.1"/>
    <property type="molecule type" value="Genomic_DNA"/>
</dbReference>
<dbReference type="InterPro" id="IPR011010">
    <property type="entry name" value="DNA_brk_join_enz"/>
</dbReference>
<dbReference type="Pfam" id="PF00589">
    <property type="entry name" value="Phage_integrase"/>
    <property type="match status" value="1"/>
</dbReference>
<name>A0A147JC51_9SPHN</name>
<dbReference type="GO" id="GO:0003677">
    <property type="term" value="F:DNA binding"/>
    <property type="evidence" value="ECO:0007669"/>
    <property type="project" value="UniProtKB-UniRule"/>
</dbReference>
<keyword evidence="2" id="KW-0229">DNA integration</keyword>
<dbReference type="Pfam" id="PF13356">
    <property type="entry name" value="Arm-DNA-bind_3"/>
    <property type="match status" value="1"/>
</dbReference>
<evidence type="ECO:0000256" key="3">
    <source>
        <dbReference type="ARBA" id="ARBA00023125"/>
    </source>
</evidence>
<evidence type="ECO:0000256" key="1">
    <source>
        <dbReference type="ARBA" id="ARBA00008857"/>
    </source>
</evidence>
<keyword evidence="4" id="KW-0233">DNA recombination</keyword>
<dbReference type="SUPFAM" id="SSF56349">
    <property type="entry name" value="DNA breaking-rejoining enzymes"/>
    <property type="match status" value="1"/>
</dbReference>
<feature type="domain" description="Core-binding (CB)" evidence="7">
    <location>
        <begin position="101"/>
        <end position="182"/>
    </location>
</feature>
<gene>
    <name evidence="8" type="ORF">NS258_02580</name>
</gene>
<dbReference type="InterPro" id="IPR053876">
    <property type="entry name" value="Phage_int_M"/>
</dbReference>
<protein>
    <submittedName>
        <fullName evidence="8">Integrase</fullName>
    </submittedName>
</protein>
<dbReference type="PATRIC" id="fig|33051.5.peg.558"/>
<dbReference type="InterPro" id="IPR010998">
    <property type="entry name" value="Integrase_recombinase_N"/>
</dbReference>
<dbReference type="AlphaFoldDB" id="A0A147JC51"/>
<dbReference type="InterPro" id="IPR002104">
    <property type="entry name" value="Integrase_catalytic"/>
</dbReference>
<dbReference type="Gene3D" id="1.10.443.10">
    <property type="entry name" value="Intergrase catalytic core"/>
    <property type="match status" value="1"/>
</dbReference>
<dbReference type="InterPro" id="IPR038488">
    <property type="entry name" value="Integrase_DNA-bd_sf"/>
</dbReference>
<evidence type="ECO:0000256" key="5">
    <source>
        <dbReference type="PROSITE-ProRule" id="PRU01248"/>
    </source>
</evidence>
<dbReference type="InterPro" id="IPR025166">
    <property type="entry name" value="Integrase_DNA_bind_dom"/>
</dbReference>
<dbReference type="GO" id="GO:0015074">
    <property type="term" value="P:DNA integration"/>
    <property type="evidence" value="ECO:0007669"/>
    <property type="project" value="UniProtKB-KW"/>
</dbReference>
<evidence type="ECO:0000256" key="4">
    <source>
        <dbReference type="ARBA" id="ARBA00023172"/>
    </source>
</evidence>
<dbReference type="CDD" id="cd00801">
    <property type="entry name" value="INT_P4_C"/>
    <property type="match status" value="1"/>
</dbReference>
<reference evidence="8 9" key="1">
    <citation type="journal article" date="2016" name="Front. Microbiol.">
        <title>Genomic Resource of Rice Seed Associated Bacteria.</title>
        <authorList>
            <person name="Midha S."/>
            <person name="Bansal K."/>
            <person name="Sharma S."/>
            <person name="Kumar N."/>
            <person name="Patil P.P."/>
            <person name="Chaudhry V."/>
            <person name="Patil P.B."/>
        </authorList>
    </citation>
    <scope>NUCLEOTIDE SEQUENCE [LARGE SCALE GENOMIC DNA]</scope>
    <source>
        <strain evidence="8 9">NS258</strain>
    </source>
</reference>
<dbReference type="GO" id="GO:0006310">
    <property type="term" value="P:DNA recombination"/>
    <property type="evidence" value="ECO:0007669"/>
    <property type="project" value="UniProtKB-KW"/>
</dbReference>
<dbReference type="InterPro" id="IPR050808">
    <property type="entry name" value="Phage_Integrase"/>
</dbReference>
<dbReference type="InterPro" id="IPR013762">
    <property type="entry name" value="Integrase-like_cat_sf"/>
</dbReference>
<dbReference type="Pfam" id="PF22022">
    <property type="entry name" value="Phage_int_M"/>
    <property type="match status" value="1"/>
</dbReference>
<evidence type="ECO:0000256" key="2">
    <source>
        <dbReference type="ARBA" id="ARBA00022908"/>
    </source>
</evidence>
<evidence type="ECO:0000313" key="9">
    <source>
        <dbReference type="Proteomes" id="UP000074410"/>
    </source>
</evidence>
<keyword evidence="3 5" id="KW-0238">DNA-binding</keyword>
<accession>A0A147JC51</accession>
<dbReference type="PANTHER" id="PTHR30629">
    <property type="entry name" value="PROPHAGE INTEGRASE"/>
    <property type="match status" value="1"/>
</dbReference>
<dbReference type="InterPro" id="IPR044068">
    <property type="entry name" value="CB"/>
</dbReference>
<dbReference type="Gene3D" id="1.10.150.130">
    <property type="match status" value="1"/>
</dbReference>
<sequence length="403" mass="45443">MSGKKPTGRHQDNRLTAAAVRAAKEPGLYGDGHGLYLKVDASGAKRWIQRIVIHGKRRDLGLGSVALVGLKEAREKALEQRKLARAGEDPLTAKRRSQTIPTFEKAVSIVHGHHETTWRNEKHQKQWLATLEKYAIPIIGNKRVDKIDSGDILNVLDPIWLSTPETARRVKQRIGTVLKWAIARGYRTDDPSVAVQQALAKHDRSKVKHMQALPYREVYSAIQKISESCAFDATKLAFEFLVHTACRSGEVRGAMWSEINLDDRVWVVPAERMKMKRDHRVPLTQQTLAILEQAKALKQDDCDLVFPSLRGKVLSDMTLSKLVREQGIDAVPHGFRSSFRDWAGEMTNHPHQVVEFALAHTIRNKVEAAYHRSDLLDKRKILMADWSDYVSKAPSKNADVSGD</sequence>
<dbReference type="Gene3D" id="3.30.160.390">
    <property type="entry name" value="Integrase, DNA-binding domain"/>
    <property type="match status" value="1"/>
</dbReference>
<proteinExistence type="inferred from homology"/>
<evidence type="ECO:0000259" key="7">
    <source>
        <dbReference type="PROSITE" id="PS51900"/>
    </source>
</evidence>